<dbReference type="Gene3D" id="3.40.50.1110">
    <property type="entry name" value="SGNH hydrolase"/>
    <property type="match status" value="1"/>
</dbReference>
<keyword evidence="3" id="KW-1185">Reference proteome</keyword>
<evidence type="ECO:0000256" key="1">
    <source>
        <dbReference type="SAM" id="MobiDB-lite"/>
    </source>
</evidence>
<accession>A0A9J6E4J8</accession>
<proteinExistence type="predicted"/>
<sequence length="382" mass="41978">MAKRAKRMEREEPMVHCDKCRRWAYLDETNFPSTDAADAPVFVCNLCNTIEVLQARLRASERETDTIRGVILAVKEHLQEPLKNAKHSCSSQLVPTVSTAAQMHLMDVQQERDQAVVESEGGQPLQSGQEQLSYADVSAQSGEGAQQGGCSFSHATGEAQGLPERTQDTGGVSETMRLKNGTNAGLNGSKADDHSLTNSKKAYRRPRKWKKNKKAACRSTPRVIVIGDGNAPRIMSELRRIWGNSVLVRQASERKMMADKLQPLIQSCSEGQGHSVQLVVVHVGVHDVFQGVQHGDIAQNIQQAVTPYAKRLVICSVPEVSMRGKATQARAMLLNAELRKMSGAVKSKFVDLSRMLEGEGRLAQDGIYYLASTTREIATQLV</sequence>
<name>A0A9J6E4J8_RHIMP</name>
<protein>
    <submittedName>
        <fullName evidence="2">Uncharacterized protein</fullName>
    </submittedName>
</protein>
<dbReference type="InterPro" id="IPR036514">
    <property type="entry name" value="SGNH_hydro_sf"/>
</dbReference>
<dbReference type="SUPFAM" id="SSF52266">
    <property type="entry name" value="SGNH hydrolase"/>
    <property type="match status" value="1"/>
</dbReference>
<evidence type="ECO:0000313" key="2">
    <source>
        <dbReference type="EMBL" id="KAH8029483.1"/>
    </source>
</evidence>
<dbReference type="SUPFAM" id="SSF57903">
    <property type="entry name" value="FYVE/PHD zinc finger"/>
    <property type="match status" value="1"/>
</dbReference>
<gene>
    <name evidence="2" type="ORF">HPB51_000688</name>
</gene>
<dbReference type="Gene3D" id="2.60.120.650">
    <property type="entry name" value="Cupin"/>
    <property type="match status" value="1"/>
</dbReference>
<organism evidence="2 3">
    <name type="scientific">Rhipicephalus microplus</name>
    <name type="common">Cattle tick</name>
    <name type="synonym">Boophilus microplus</name>
    <dbReference type="NCBI Taxonomy" id="6941"/>
    <lineage>
        <taxon>Eukaryota</taxon>
        <taxon>Metazoa</taxon>
        <taxon>Ecdysozoa</taxon>
        <taxon>Arthropoda</taxon>
        <taxon>Chelicerata</taxon>
        <taxon>Arachnida</taxon>
        <taxon>Acari</taxon>
        <taxon>Parasitiformes</taxon>
        <taxon>Ixodida</taxon>
        <taxon>Ixodoidea</taxon>
        <taxon>Ixodidae</taxon>
        <taxon>Rhipicephalinae</taxon>
        <taxon>Rhipicephalus</taxon>
        <taxon>Boophilus</taxon>
    </lineage>
</organism>
<reference evidence="2" key="2">
    <citation type="submission" date="2021-09" db="EMBL/GenBank/DDBJ databases">
        <authorList>
            <person name="Jia N."/>
            <person name="Wang J."/>
            <person name="Shi W."/>
            <person name="Du L."/>
            <person name="Sun Y."/>
            <person name="Zhan W."/>
            <person name="Jiang J."/>
            <person name="Wang Q."/>
            <person name="Zhang B."/>
            <person name="Ji P."/>
            <person name="Sakyi L.B."/>
            <person name="Cui X."/>
            <person name="Yuan T."/>
            <person name="Jiang B."/>
            <person name="Yang W."/>
            <person name="Lam T.T.-Y."/>
            <person name="Chang Q."/>
            <person name="Ding S."/>
            <person name="Wang X."/>
            <person name="Zhu J."/>
            <person name="Ruan X."/>
            <person name="Zhao L."/>
            <person name="Wei J."/>
            <person name="Que T."/>
            <person name="Du C."/>
            <person name="Cheng J."/>
            <person name="Dai P."/>
            <person name="Han X."/>
            <person name="Huang E."/>
            <person name="Gao Y."/>
            <person name="Liu J."/>
            <person name="Shao H."/>
            <person name="Ye R."/>
            <person name="Li L."/>
            <person name="Wei W."/>
            <person name="Wang X."/>
            <person name="Wang C."/>
            <person name="Huo Q."/>
            <person name="Li W."/>
            <person name="Guo W."/>
            <person name="Chen H."/>
            <person name="Chen S."/>
            <person name="Zhou L."/>
            <person name="Zhou L."/>
            <person name="Ni X."/>
            <person name="Tian J."/>
            <person name="Zhou Y."/>
            <person name="Sheng Y."/>
            <person name="Liu T."/>
            <person name="Pan Y."/>
            <person name="Xia L."/>
            <person name="Li J."/>
            <person name="Zhao F."/>
            <person name="Cao W."/>
        </authorList>
    </citation>
    <scope>NUCLEOTIDE SEQUENCE</scope>
    <source>
        <strain evidence="2">Rmic-2018</strain>
        <tissue evidence="2">Larvae</tissue>
    </source>
</reference>
<feature type="compositionally biased region" description="Basic residues" evidence="1">
    <location>
        <begin position="201"/>
        <end position="210"/>
    </location>
</feature>
<evidence type="ECO:0000313" key="3">
    <source>
        <dbReference type="Proteomes" id="UP000821866"/>
    </source>
</evidence>
<dbReference type="EMBL" id="JABSTU010000005">
    <property type="protein sequence ID" value="KAH8029483.1"/>
    <property type="molecule type" value="Genomic_DNA"/>
</dbReference>
<dbReference type="InterPro" id="IPR011011">
    <property type="entry name" value="Znf_FYVE_PHD"/>
</dbReference>
<feature type="region of interest" description="Disordered" evidence="1">
    <location>
        <begin position="110"/>
        <end position="210"/>
    </location>
</feature>
<reference evidence="2" key="1">
    <citation type="journal article" date="2020" name="Cell">
        <title>Large-Scale Comparative Analyses of Tick Genomes Elucidate Their Genetic Diversity and Vector Capacities.</title>
        <authorList>
            <consortium name="Tick Genome and Microbiome Consortium (TIGMIC)"/>
            <person name="Jia N."/>
            <person name="Wang J."/>
            <person name="Shi W."/>
            <person name="Du L."/>
            <person name="Sun Y."/>
            <person name="Zhan W."/>
            <person name="Jiang J.F."/>
            <person name="Wang Q."/>
            <person name="Zhang B."/>
            <person name="Ji P."/>
            <person name="Bell-Sakyi L."/>
            <person name="Cui X.M."/>
            <person name="Yuan T.T."/>
            <person name="Jiang B.G."/>
            <person name="Yang W.F."/>
            <person name="Lam T.T."/>
            <person name="Chang Q.C."/>
            <person name="Ding S.J."/>
            <person name="Wang X.J."/>
            <person name="Zhu J.G."/>
            <person name="Ruan X.D."/>
            <person name="Zhao L."/>
            <person name="Wei J.T."/>
            <person name="Ye R.Z."/>
            <person name="Que T.C."/>
            <person name="Du C.H."/>
            <person name="Zhou Y.H."/>
            <person name="Cheng J.X."/>
            <person name="Dai P.F."/>
            <person name="Guo W.B."/>
            <person name="Han X.H."/>
            <person name="Huang E.J."/>
            <person name="Li L.F."/>
            <person name="Wei W."/>
            <person name="Gao Y.C."/>
            <person name="Liu J.Z."/>
            <person name="Shao H.Z."/>
            <person name="Wang X."/>
            <person name="Wang C.C."/>
            <person name="Yang T.C."/>
            <person name="Huo Q.B."/>
            <person name="Li W."/>
            <person name="Chen H.Y."/>
            <person name="Chen S.E."/>
            <person name="Zhou L.G."/>
            <person name="Ni X.B."/>
            <person name="Tian J.H."/>
            <person name="Sheng Y."/>
            <person name="Liu T."/>
            <person name="Pan Y.S."/>
            <person name="Xia L.Y."/>
            <person name="Li J."/>
            <person name="Zhao F."/>
            <person name="Cao W.C."/>
        </authorList>
    </citation>
    <scope>NUCLEOTIDE SEQUENCE</scope>
    <source>
        <strain evidence="2">Rmic-2018</strain>
    </source>
</reference>
<dbReference type="AlphaFoldDB" id="A0A9J6E4J8"/>
<comment type="caution">
    <text evidence="2">The sequence shown here is derived from an EMBL/GenBank/DDBJ whole genome shotgun (WGS) entry which is preliminary data.</text>
</comment>
<dbReference type="Proteomes" id="UP000821866">
    <property type="component" value="Chromosome 3"/>
</dbReference>